<evidence type="ECO:0000259" key="2">
    <source>
        <dbReference type="Pfam" id="PF13521"/>
    </source>
</evidence>
<dbReference type="PANTHER" id="PTHR37512:SF1">
    <property type="entry name" value="NADR_TTD14 AAA DOMAIN-CONTAINING PROTEIN"/>
    <property type="match status" value="1"/>
</dbReference>
<dbReference type="EMBL" id="CP165644">
    <property type="protein sequence ID" value="XDU67443.1"/>
    <property type="molecule type" value="Genomic_DNA"/>
</dbReference>
<dbReference type="KEGG" id="lrug:AB8B22_03220"/>
<keyword evidence="3" id="KW-0418">Kinase</keyword>
<dbReference type="InterPro" id="IPR027417">
    <property type="entry name" value="P-loop_NTPase"/>
</dbReference>
<reference evidence="3" key="1">
    <citation type="submission" date="2024-07" db="EMBL/GenBank/DDBJ databases">
        <authorList>
            <person name="Li X.-J."/>
            <person name="Wang X."/>
        </authorList>
    </citation>
    <scope>NUCLEOTIDE SEQUENCE</scope>
    <source>
        <strain evidence="3">HSP-334</strain>
    </source>
</reference>
<feature type="binding site" evidence="1">
    <location>
        <begin position="213"/>
        <end position="215"/>
    </location>
    <ligand>
        <name>NAD(+)</name>
        <dbReference type="ChEBI" id="CHEBI:57540"/>
        <label>2</label>
    </ligand>
</feature>
<dbReference type="EC" id="2.7.7.1" evidence="3"/>
<dbReference type="EC" id="2.7.1.22" evidence="3"/>
<dbReference type="InterPro" id="IPR006417">
    <property type="entry name" value="NadR_NMN_Atrans"/>
</dbReference>
<dbReference type="GO" id="GO:0050262">
    <property type="term" value="F:ribosylnicotinamide kinase activity"/>
    <property type="evidence" value="ECO:0007669"/>
    <property type="project" value="UniProtKB-EC"/>
</dbReference>
<dbReference type="NCBIfam" id="TIGR00125">
    <property type="entry name" value="cyt_tran_rel"/>
    <property type="match status" value="1"/>
</dbReference>
<keyword evidence="1" id="KW-0547">Nucleotide-binding</keyword>
<dbReference type="GO" id="GO:0009435">
    <property type="term" value="P:NAD+ biosynthetic process"/>
    <property type="evidence" value="ECO:0007669"/>
    <property type="project" value="InterPro"/>
</dbReference>
<accession>A0AB39VJJ3</accession>
<dbReference type="InterPro" id="IPR016429">
    <property type="entry name" value="NAD_NadR"/>
</dbReference>
<sequence>MKKIGIVVGKFFPLHIGHVNLIQRASGIVEKLYVVVSYSTDGDDLITSNSRFVKEITPKDRLRFVKQTFKNQPNIVSFLFNEDDCPPYPDGWEKWSKLLKDEIEKRENRENEERKKNKKNLDWENDVIFISNHKDDKKYYLKYFGSQTKSIDENYNEYNVNSHEIRENPSKYWNYLPREVREHLIPIITICGGESSGKSVMIDKLANVFNTSSAWEYGREYVFEKLGGDEDALQYSDYEKIVFGHQSNVLYAARNANKFALIDTDYITTLAFCLTYEERDNPIVREFVQNYRFDLTILLENNVKWVNDGLRSIGDDDRREKFQKLLKKLYKEYNISYVTVKSNSYENRYLACKHIIKAYLNGKENLQEIADSYE</sequence>
<dbReference type="InterPro" id="IPR014729">
    <property type="entry name" value="Rossmann-like_a/b/a_fold"/>
</dbReference>
<dbReference type="InterPro" id="IPR004821">
    <property type="entry name" value="Cyt_trans-like"/>
</dbReference>
<feature type="domain" description="NadR/Ttd14 AAA" evidence="2">
    <location>
        <begin position="188"/>
        <end position="348"/>
    </location>
</feature>
<organism evidence="3">
    <name type="scientific">Leptotrichia rugosa</name>
    <dbReference type="NCBI Taxonomy" id="3239302"/>
    <lineage>
        <taxon>Bacteria</taxon>
        <taxon>Fusobacteriati</taxon>
        <taxon>Fusobacteriota</taxon>
        <taxon>Fusobacteriia</taxon>
        <taxon>Fusobacteriales</taxon>
        <taxon>Leptotrichiaceae</taxon>
        <taxon>Leptotrichia</taxon>
    </lineage>
</organism>
<feature type="binding site" evidence="1">
    <location>
        <begin position="82"/>
        <end position="95"/>
    </location>
    <ligand>
        <name>NAD(+)</name>
        <dbReference type="ChEBI" id="CHEBI:57540"/>
        <label>1</label>
    </ligand>
</feature>
<dbReference type="GO" id="GO:0000166">
    <property type="term" value="F:nucleotide binding"/>
    <property type="evidence" value="ECO:0007669"/>
    <property type="project" value="UniProtKB-KW"/>
</dbReference>
<dbReference type="NCBIfam" id="TIGR01526">
    <property type="entry name" value="nadR_NMN_Atrans"/>
    <property type="match status" value="1"/>
</dbReference>
<evidence type="ECO:0000313" key="3">
    <source>
        <dbReference type="EMBL" id="XDU67443.1"/>
    </source>
</evidence>
<dbReference type="RefSeq" id="WP_369711640.1">
    <property type="nucleotide sequence ID" value="NZ_CP165644.1"/>
</dbReference>
<feature type="binding site" evidence="1">
    <location>
        <position position="15"/>
    </location>
    <ligand>
        <name>NAD(+)</name>
        <dbReference type="ChEBI" id="CHEBI:57540"/>
        <label>1</label>
    </ligand>
</feature>
<dbReference type="Pfam" id="PF13521">
    <property type="entry name" value="AAA_28"/>
    <property type="match status" value="1"/>
</dbReference>
<protein>
    <submittedName>
        <fullName evidence="3">Multifunctional transcriptional regulator/nicotinamide-nucleotide adenylyltransferase/ribosylnicotinamide kinase NadR</fullName>
        <ecNumber evidence="3">2.7.1.22</ecNumber>
        <ecNumber evidence="3">2.7.7.1</ecNumber>
    </submittedName>
</protein>
<keyword evidence="3" id="KW-0808">Transferase</keyword>
<dbReference type="PANTHER" id="PTHR37512">
    <property type="entry name" value="TRIFUNCTIONAL NAD BIOSYNTHESIS/REGULATOR PROTEIN NADR"/>
    <property type="match status" value="1"/>
</dbReference>
<evidence type="ECO:0000256" key="1">
    <source>
        <dbReference type="PIRSR" id="PIRSR004776-1"/>
    </source>
</evidence>
<name>A0AB39VJJ3_9FUSO</name>
<dbReference type="Gene3D" id="3.40.50.620">
    <property type="entry name" value="HUPs"/>
    <property type="match status" value="1"/>
</dbReference>
<dbReference type="InterPro" id="IPR038727">
    <property type="entry name" value="NadR/Ttd14_AAA_dom"/>
</dbReference>
<dbReference type="InterPro" id="IPR052735">
    <property type="entry name" value="NAD_biosynth-regulator"/>
</dbReference>
<dbReference type="GO" id="GO:0000309">
    <property type="term" value="F:nicotinamide-nucleotide adenylyltransferase activity"/>
    <property type="evidence" value="ECO:0007669"/>
    <property type="project" value="UniProtKB-EC"/>
</dbReference>
<dbReference type="SUPFAM" id="SSF52374">
    <property type="entry name" value="Nucleotidylyl transferase"/>
    <property type="match status" value="1"/>
</dbReference>
<dbReference type="NCBIfam" id="NF005988">
    <property type="entry name" value="PRK08099.1"/>
    <property type="match status" value="1"/>
</dbReference>
<dbReference type="Gene3D" id="3.40.50.300">
    <property type="entry name" value="P-loop containing nucleotide triphosphate hydrolases"/>
    <property type="match status" value="1"/>
</dbReference>
<keyword evidence="3" id="KW-0548">Nucleotidyltransferase</keyword>
<proteinExistence type="predicted"/>
<gene>
    <name evidence="3" type="primary">nadR</name>
    <name evidence="3" type="ORF">AB8B22_03220</name>
</gene>
<dbReference type="PIRSF" id="PIRSF004776">
    <property type="entry name" value="NadR_NMNAT/RNK"/>
    <property type="match status" value="1"/>
</dbReference>
<dbReference type="SUPFAM" id="SSF52540">
    <property type="entry name" value="P-loop containing nucleoside triphosphate hydrolases"/>
    <property type="match status" value="1"/>
</dbReference>
<dbReference type="AlphaFoldDB" id="A0AB39VJJ3"/>